<evidence type="ECO:0000313" key="2">
    <source>
        <dbReference type="Proteomes" id="UP000268623"/>
    </source>
</evidence>
<organism evidence="1 2">
    <name type="scientific">Methylocystis hirsuta</name>
    <dbReference type="NCBI Taxonomy" id="369798"/>
    <lineage>
        <taxon>Bacteria</taxon>
        <taxon>Pseudomonadati</taxon>
        <taxon>Pseudomonadota</taxon>
        <taxon>Alphaproteobacteria</taxon>
        <taxon>Hyphomicrobiales</taxon>
        <taxon>Methylocystaceae</taxon>
        <taxon>Methylocystis</taxon>
    </lineage>
</organism>
<protein>
    <submittedName>
        <fullName evidence="1">Uncharacterized protein</fullName>
    </submittedName>
</protein>
<keyword evidence="2" id="KW-1185">Reference proteome</keyword>
<dbReference type="AlphaFoldDB" id="A0A3M9XJM9"/>
<reference evidence="1 2" key="1">
    <citation type="submission" date="2018-08" db="EMBL/GenBank/DDBJ databases">
        <title>Genome sequence of Methylocystis hirsuta CSC1, a methanotroph able to accumulate PHAs.</title>
        <authorList>
            <person name="Bordel S."/>
            <person name="Rodriguez E."/>
            <person name="Gancedo J."/>
            <person name="Munoz R."/>
        </authorList>
    </citation>
    <scope>NUCLEOTIDE SEQUENCE [LARGE SCALE GENOMIC DNA]</scope>
    <source>
        <strain evidence="1 2">CSC1</strain>
    </source>
</reference>
<gene>
    <name evidence="1" type="ORF">D1O30_21260</name>
</gene>
<dbReference type="Proteomes" id="UP000268623">
    <property type="component" value="Unassembled WGS sequence"/>
</dbReference>
<name>A0A3M9XJM9_9HYPH</name>
<dbReference type="EMBL" id="QWDD01000004">
    <property type="protein sequence ID" value="RNJ47965.1"/>
    <property type="molecule type" value="Genomic_DNA"/>
</dbReference>
<dbReference type="RefSeq" id="WP_123178056.1">
    <property type="nucleotide sequence ID" value="NZ_QWDD01000004.1"/>
</dbReference>
<proteinExistence type="predicted"/>
<sequence length="59" mass="6440">MLTSISIKRSGQELVSDVADVVEIGDLEAAVSKVIAAARRLEPELWNFEIEVRAAESAR</sequence>
<comment type="caution">
    <text evidence="1">The sequence shown here is derived from an EMBL/GenBank/DDBJ whole genome shotgun (WGS) entry which is preliminary data.</text>
</comment>
<accession>A0A3M9XJM9</accession>
<evidence type="ECO:0000313" key="1">
    <source>
        <dbReference type="EMBL" id="RNJ47965.1"/>
    </source>
</evidence>